<evidence type="ECO:0000313" key="2">
    <source>
        <dbReference type="Proteomes" id="UP001159427"/>
    </source>
</evidence>
<comment type="caution">
    <text evidence="1">The sequence shown here is derived from an EMBL/GenBank/DDBJ whole genome shotgun (WGS) entry which is preliminary data.</text>
</comment>
<protein>
    <recommendedName>
        <fullName evidence="3">DNA-directed DNA polymerase</fullName>
    </recommendedName>
</protein>
<name>A0ABN8MI42_9CNID</name>
<proteinExistence type="predicted"/>
<gene>
    <name evidence="1" type="ORF">PEVE_00033406</name>
</gene>
<keyword evidence="2" id="KW-1185">Reference proteome</keyword>
<evidence type="ECO:0008006" key="3">
    <source>
        <dbReference type="Google" id="ProtNLM"/>
    </source>
</evidence>
<dbReference type="PANTHER" id="PTHR31511:SF12">
    <property type="entry name" value="RHO TERMINATION FACTOR N-TERMINAL DOMAIN-CONTAINING PROTEIN"/>
    <property type="match status" value="1"/>
</dbReference>
<reference evidence="1 2" key="1">
    <citation type="submission" date="2022-05" db="EMBL/GenBank/DDBJ databases">
        <authorList>
            <consortium name="Genoscope - CEA"/>
            <person name="William W."/>
        </authorList>
    </citation>
    <scope>NUCLEOTIDE SEQUENCE [LARGE SCALE GENOMIC DNA]</scope>
</reference>
<dbReference type="SUPFAM" id="SSF56672">
    <property type="entry name" value="DNA/RNA polymerases"/>
    <property type="match status" value="1"/>
</dbReference>
<dbReference type="PANTHER" id="PTHR31511">
    <property type="entry name" value="PROTEIN CBG23764"/>
    <property type="match status" value="1"/>
</dbReference>
<evidence type="ECO:0000313" key="1">
    <source>
        <dbReference type="EMBL" id="CAH3028212.1"/>
    </source>
</evidence>
<dbReference type="EMBL" id="CALNXI010000497">
    <property type="protein sequence ID" value="CAH3028212.1"/>
    <property type="molecule type" value="Genomic_DNA"/>
</dbReference>
<sequence>MKVIEKIKKVRKIGNKIKQGKIKPKKIKSKVVTKKIKSFEDYFEECIKNKKIPKDTPDYLRKALERAIKEHEEGIEVEKSALDEFAQKHIIKGKPAFLPYQGSSYIKLPDWIIAKKAIVNIRNKDNKCFIWSVLRYLHPREKNDCRFADLKKYENDLNTKGIAFPMKVKDINKFEKLNPDLPGINVFSNDGKTIYPLREVKIELEIIVILQNNTSLLTRKGVFPYDYVSSVDKLSEKQLPPKQGFYSKLYDEDISDEDYNHAIKVWNTFGCKTIRDYHDLYLKSDVMLLADVFENFRKTCLHHYKLDPAHYYSSPGLAWDACLKTTGQRLELLSDYDMLMMFERGIRGGITHISKRYAEANNKYMKNYNPEKKSSFIQYLDANNLYGWAMSQNLPTHGFKQITNITKEKVMKILEKTNDSMANTGKKGYVFEVDLEYPPDLWDLHNDYPLAPELMKVNGVEKLICHFKTRKNYVIHYRALRQCLELGMKITAVHRGISFYQSPWMEPYIRKNTELRKCAANNFEKDFFKLMNNSVF</sequence>
<organism evidence="1 2">
    <name type="scientific">Porites evermanni</name>
    <dbReference type="NCBI Taxonomy" id="104178"/>
    <lineage>
        <taxon>Eukaryota</taxon>
        <taxon>Metazoa</taxon>
        <taxon>Cnidaria</taxon>
        <taxon>Anthozoa</taxon>
        <taxon>Hexacorallia</taxon>
        <taxon>Scleractinia</taxon>
        <taxon>Fungiina</taxon>
        <taxon>Poritidae</taxon>
        <taxon>Porites</taxon>
    </lineage>
</organism>
<accession>A0ABN8MI42</accession>
<dbReference type="InterPro" id="IPR043502">
    <property type="entry name" value="DNA/RNA_pol_sf"/>
</dbReference>
<feature type="non-terminal residue" evidence="1">
    <location>
        <position position="536"/>
    </location>
</feature>
<dbReference type="Proteomes" id="UP001159427">
    <property type="component" value="Unassembled WGS sequence"/>
</dbReference>